<keyword evidence="6" id="KW-1185">Reference proteome</keyword>
<dbReference type="InterPro" id="IPR050275">
    <property type="entry name" value="PGM_Phosphatase"/>
</dbReference>
<dbReference type="InterPro" id="IPR029033">
    <property type="entry name" value="His_PPase_superfam"/>
</dbReference>
<evidence type="ECO:0000313" key="6">
    <source>
        <dbReference type="Proteomes" id="UP001140206"/>
    </source>
</evidence>
<evidence type="ECO:0000256" key="2">
    <source>
        <dbReference type="PIRSR" id="PIRSR613078-1"/>
    </source>
</evidence>
<feature type="compositionally biased region" description="Basic and acidic residues" evidence="4">
    <location>
        <begin position="13"/>
        <end position="25"/>
    </location>
</feature>
<organism evidence="5 6">
    <name type="scientific">Rhynchospora pubera</name>
    <dbReference type="NCBI Taxonomy" id="906938"/>
    <lineage>
        <taxon>Eukaryota</taxon>
        <taxon>Viridiplantae</taxon>
        <taxon>Streptophyta</taxon>
        <taxon>Embryophyta</taxon>
        <taxon>Tracheophyta</taxon>
        <taxon>Spermatophyta</taxon>
        <taxon>Magnoliopsida</taxon>
        <taxon>Liliopsida</taxon>
        <taxon>Poales</taxon>
        <taxon>Cyperaceae</taxon>
        <taxon>Cyperoideae</taxon>
        <taxon>Rhynchosporeae</taxon>
        <taxon>Rhynchospora</taxon>
    </lineage>
</organism>
<accession>A0AAV8HDZ5</accession>
<dbReference type="FunFam" id="3.40.50.1240:FF:000029">
    <property type="entry name" value="Phosphoglycerate mutase-like protein 4"/>
    <property type="match status" value="1"/>
</dbReference>
<sequence>MKQTSKFASQNQNKEHFEALNETKRSMSSSIAAMEQEMEMEEEIPEGYAEIVVVRHGETTWNASRILQGQLDSVLNEMGRQQAAAVADRLSKEPKFNAIYSSDLKRAADTAQIIANQCGLKEVILDEALRERHLGDLQGLTMVDAQKMKPSAYKAFLALKRDQEIPGGGESLDQLHERCVSSFRKIASQHKGERVIVVSHGGFIRELYRKAAPNRKLEGKIQNTSVSVVLISASNNRWFIKKWGDTSHLQGIGMLDSGFGGDKTSG</sequence>
<comment type="caution">
    <text evidence="5">The sequence shown here is derived from an EMBL/GenBank/DDBJ whole genome shotgun (WGS) entry which is preliminary data.</text>
</comment>
<protein>
    <submittedName>
        <fullName evidence="5">Phosphoglycerate mutase family protein</fullName>
    </submittedName>
</protein>
<feature type="region of interest" description="Disordered" evidence="4">
    <location>
        <begin position="1"/>
        <end position="25"/>
    </location>
</feature>
<evidence type="ECO:0000313" key="5">
    <source>
        <dbReference type="EMBL" id="KAJ4813476.1"/>
    </source>
</evidence>
<reference evidence="5" key="1">
    <citation type="submission" date="2022-08" db="EMBL/GenBank/DDBJ databases">
        <authorList>
            <person name="Marques A."/>
        </authorList>
    </citation>
    <scope>NUCLEOTIDE SEQUENCE</scope>
    <source>
        <strain evidence="5">RhyPub2mFocal</strain>
        <tissue evidence="5">Leaves</tissue>
    </source>
</reference>
<feature type="binding site" evidence="3">
    <location>
        <position position="106"/>
    </location>
    <ligand>
        <name>substrate</name>
    </ligand>
</feature>
<dbReference type="SMART" id="SM00855">
    <property type="entry name" value="PGAM"/>
    <property type="match status" value="1"/>
</dbReference>
<dbReference type="Pfam" id="PF00300">
    <property type="entry name" value="His_Phos_1"/>
    <property type="match status" value="1"/>
</dbReference>
<dbReference type="PANTHER" id="PTHR48100">
    <property type="entry name" value="BROAD-SPECIFICITY PHOSPHATASE YOR283W-RELATED"/>
    <property type="match status" value="1"/>
</dbReference>
<dbReference type="EMBL" id="JAMFTS010000001">
    <property type="protein sequence ID" value="KAJ4813476.1"/>
    <property type="molecule type" value="Genomic_DNA"/>
</dbReference>
<dbReference type="AlphaFoldDB" id="A0AAV8HDZ5"/>
<dbReference type="SUPFAM" id="SSF53254">
    <property type="entry name" value="Phosphoglycerate mutase-like"/>
    <property type="match status" value="1"/>
</dbReference>
<gene>
    <name evidence="5" type="ORF">LUZ62_026042</name>
</gene>
<feature type="active site" description="Proton donor/acceptor" evidence="2">
    <location>
        <position position="131"/>
    </location>
</feature>
<proteinExistence type="inferred from homology"/>
<dbReference type="InterPro" id="IPR001345">
    <property type="entry name" value="PG/BPGM_mutase_AS"/>
</dbReference>
<dbReference type="PANTHER" id="PTHR48100:SF34">
    <property type="entry name" value="PHOSPHOGLYCERATE MUTASE-LIKE PROTEIN 4"/>
    <property type="match status" value="1"/>
</dbReference>
<dbReference type="GO" id="GO:0005829">
    <property type="term" value="C:cytosol"/>
    <property type="evidence" value="ECO:0007669"/>
    <property type="project" value="TreeGrafter"/>
</dbReference>
<feature type="compositionally biased region" description="Polar residues" evidence="4">
    <location>
        <begin position="1"/>
        <end position="12"/>
    </location>
</feature>
<feature type="binding site" evidence="3">
    <location>
        <begin position="55"/>
        <end position="62"/>
    </location>
    <ligand>
        <name>substrate</name>
    </ligand>
</feature>
<dbReference type="GO" id="GO:0016791">
    <property type="term" value="F:phosphatase activity"/>
    <property type="evidence" value="ECO:0007669"/>
    <property type="project" value="TreeGrafter"/>
</dbReference>
<evidence type="ECO:0000256" key="3">
    <source>
        <dbReference type="PIRSR" id="PIRSR613078-2"/>
    </source>
</evidence>
<dbReference type="InterPro" id="IPR013078">
    <property type="entry name" value="His_Pase_superF_clade-1"/>
</dbReference>
<feature type="active site" description="Tele-phosphohistidine intermediate" evidence="2">
    <location>
        <position position="56"/>
    </location>
</feature>
<comment type="similarity">
    <text evidence="1">Belongs to the phosphoglycerate mutase family.</text>
</comment>
<evidence type="ECO:0000256" key="4">
    <source>
        <dbReference type="SAM" id="MobiDB-lite"/>
    </source>
</evidence>
<dbReference type="Gene3D" id="3.40.50.1240">
    <property type="entry name" value="Phosphoglycerate mutase-like"/>
    <property type="match status" value="1"/>
</dbReference>
<evidence type="ECO:0000256" key="1">
    <source>
        <dbReference type="ARBA" id="ARBA00038362"/>
    </source>
</evidence>
<dbReference type="PROSITE" id="PS00175">
    <property type="entry name" value="PG_MUTASE"/>
    <property type="match status" value="1"/>
</dbReference>
<dbReference type="CDD" id="cd07067">
    <property type="entry name" value="HP_PGM_like"/>
    <property type="match status" value="1"/>
</dbReference>
<name>A0AAV8HDZ5_9POAL</name>
<dbReference type="Proteomes" id="UP001140206">
    <property type="component" value="Chromosome 1"/>
</dbReference>